<dbReference type="EMBL" id="VLPK01000008">
    <property type="protein sequence ID" value="TSJ35974.1"/>
    <property type="molecule type" value="Genomic_DNA"/>
</dbReference>
<dbReference type="InterPro" id="IPR055259">
    <property type="entry name" value="YkvP/CgeB_Glyco_trans-like"/>
</dbReference>
<organism evidence="2 3">
    <name type="scientific">Mucilaginibacter corticis</name>
    <dbReference type="NCBI Taxonomy" id="2597670"/>
    <lineage>
        <taxon>Bacteria</taxon>
        <taxon>Pseudomonadati</taxon>
        <taxon>Bacteroidota</taxon>
        <taxon>Sphingobacteriia</taxon>
        <taxon>Sphingobacteriales</taxon>
        <taxon>Sphingobacteriaceae</taxon>
        <taxon>Mucilaginibacter</taxon>
    </lineage>
</organism>
<reference evidence="2 3" key="1">
    <citation type="submission" date="2019-07" db="EMBL/GenBank/DDBJ databases">
        <authorList>
            <person name="Huq M.A."/>
        </authorList>
    </citation>
    <scope>NUCLEOTIDE SEQUENCE [LARGE SCALE GENOMIC DNA]</scope>
    <source>
        <strain evidence="2 3">MAH-19</strain>
    </source>
</reference>
<dbReference type="OrthoDB" id="783678at2"/>
<sequence>MNILLAFLQDLTEQPHPVPGYRFWSYYMKNGIEESGMQWQEVPGVDWAAGLVPHENEPAINAWKDQSWERTLKYIKANRKRIDFFLCYLYPKQIDMVAIKEIRALGLPCVNFYCDNVREFSKPPAEFKVFDLVWVPEYEALPMYKKAGVKHIHLPMPMWVSPAYRNLPVHENGKISFIGSKDALREKLLADVIERGLPVEVRGDGWLAASGLANPEPAAGYGTKIKNQLKVLGRTGLKRFLIYHLNRFPVSPHSAVPVQNIFARPDFDGYMDLTRNSNIMLGINRVPVFNEFGQRSTVYSRLRDLEAPMLGACYLTEHTAGLKSLYEVGKEIETYSDTDELMARCLELLGSSSRRMALRKLGQEKALTFLSIPQTLGKITQVLFSGGVA</sequence>
<feature type="domain" description="Spore protein YkvP/CgeB glycosyl transferase-like" evidence="1">
    <location>
        <begin position="268"/>
        <end position="367"/>
    </location>
</feature>
<gene>
    <name evidence="2" type="ORF">FO440_23955</name>
</gene>
<dbReference type="RefSeq" id="WP_144250848.1">
    <property type="nucleotide sequence ID" value="NZ_VLPK01000008.1"/>
</dbReference>
<comment type="caution">
    <text evidence="2">The sequence shown here is derived from an EMBL/GenBank/DDBJ whole genome shotgun (WGS) entry which is preliminary data.</text>
</comment>
<dbReference type="AlphaFoldDB" id="A0A556M7W1"/>
<dbReference type="Proteomes" id="UP000318733">
    <property type="component" value="Unassembled WGS sequence"/>
</dbReference>
<keyword evidence="2" id="KW-0808">Transferase</keyword>
<protein>
    <submittedName>
        <fullName evidence="2">Glycosyltransferase family 1 protein</fullName>
    </submittedName>
</protein>
<proteinExistence type="predicted"/>
<dbReference type="Pfam" id="PF13524">
    <property type="entry name" value="Glyco_trans_1_2"/>
    <property type="match status" value="1"/>
</dbReference>
<keyword evidence="3" id="KW-1185">Reference proteome</keyword>
<evidence type="ECO:0000259" key="1">
    <source>
        <dbReference type="Pfam" id="PF13524"/>
    </source>
</evidence>
<accession>A0A556M7W1</accession>
<evidence type="ECO:0000313" key="2">
    <source>
        <dbReference type="EMBL" id="TSJ35974.1"/>
    </source>
</evidence>
<name>A0A556M7W1_9SPHI</name>
<dbReference type="GO" id="GO:0016740">
    <property type="term" value="F:transferase activity"/>
    <property type="evidence" value="ECO:0007669"/>
    <property type="project" value="UniProtKB-KW"/>
</dbReference>
<evidence type="ECO:0000313" key="3">
    <source>
        <dbReference type="Proteomes" id="UP000318733"/>
    </source>
</evidence>